<feature type="transmembrane region" description="Helical" evidence="1">
    <location>
        <begin position="49"/>
        <end position="67"/>
    </location>
</feature>
<reference evidence="3 4" key="1">
    <citation type="submission" date="2021-11" db="EMBL/GenBank/DDBJ databases">
        <title>Draft genome sequence of Paenibacillus profundus YoMME, a new Gram-positive bacteria with exoelectrogenic properties.</title>
        <authorList>
            <person name="Hubenova Y."/>
            <person name="Hubenova E."/>
            <person name="Manasiev Y."/>
            <person name="Peykov S."/>
            <person name="Mitov M."/>
        </authorList>
    </citation>
    <scope>NUCLEOTIDE SEQUENCE [LARGE SCALE GENOMIC DNA]</scope>
    <source>
        <strain evidence="3 4">YoMME</strain>
    </source>
</reference>
<keyword evidence="1" id="KW-0472">Membrane</keyword>
<feature type="transmembrane region" description="Helical" evidence="1">
    <location>
        <begin position="117"/>
        <end position="140"/>
    </location>
</feature>
<keyword evidence="3" id="KW-0378">Hydrolase</keyword>
<feature type="transmembrane region" description="Helical" evidence="1">
    <location>
        <begin position="191"/>
        <end position="211"/>
    </location>
</feature>
<feature type="domain" description="CAAX prenyl protease 2/Lysostaphin resistance protein A-like" evidence="2">
    <location>
        <begin position="121"/>
        <end position="228"/>
    </location>
</feature>
<keyword evidence="3" id="KW-0645">Protease</keyword>
<feature type="transmembrane region" description="Helical" evidence="1">
    <location>
        <begin position="152"/>
        <end position="171"/>
    </location>
</feature>
<keyword evidence="1" id="KW-1133">Transmembrane helix</keyword>
<sequence length="240" mass="27578">MYIHQQRKELFVFTMYAVVYIFIVAIFSLVIKHNPLPIFGAKGFTEDGWYVFFIKLVFLFLVPLYMYRRFGYSIRSIFHLQEPKRWILVFSCFMVGILLNSGYFGEIFSVMTTGGEFIWIKLLLGLLLPLVQAALPEEIFYRYILQTRLEKAIGAFAGIVLSAILFSLFHFPSRYLLASGVEGIAGDLSSILLGTILPTFVIGIILGYLWYKFRNIWILIALHYGIDILPSGASFLNILH</sequence>
<name>A0ABS8YTM4_9BACL</name>
<feature type="transmembrane region" description="Helical" evidence="1">
    <location>
        <begin position="87"/>
        <end position="105"/>
    </location>
</feature>
<proteinExistence type="predicted"/>
<keyword evidence="4" id="KW-1185">Reference proteome</keyword>
<gene>
    <name evidence="3" type="ORF">LQV63_31230</name>
</gene>
<protein>
    <submittedName>
        <fullName evidence="3">CPBP family intramembrane metalloprotease</fullName>
    </submittedName>
</protein>
<dbReference type="InterPro" id="IPR003675">
    <property type="entry name" value="Rce1/LyrA-like_dom"/>
</dbReference>
<evidence type="ECO:0000313" key="4">
    <source>
        <dbReference type="Proteomes" id="UP001199916"/>
    </source>
</evidence>
<dbReference type="Proteomes" id="UP001199916">
    <property type="component" value="Unassembled WGS sequence"/>
</dbReference>
<dbReference type="EMBL" id="JAJNBZ010000071">
    <property type="protein sequence ID" value="MCE5173700.1"/>
    <property type="molecule type" value="Genomic_DNA"/>
</dbReference>
<feature type="transmembrane region" description="Helical" evidence="1">
    <location>
        <begin position="12"/>
        <end position="29"/>
    </location>
</feature>
<keyword evidence="3" id="KW-0482">Metalloprotease</keyword>
<evidence type="ECO:0000256" key="1">
    <source>
        <dbReference type="SAM" id="Phobius"/>
    </source>
</evidence>
<dbReference type="GO" id="GO:0008237">
    <property type="term" value="F:metallopeptidase activity"/>
    <property type="evidence" value="ECO:0007669"/>
    <property type="project" value="UniProtKB-KW"/>
</dbReference>
<comment type="caution">
    <text evidence="3">The sequence shown here is derived from an EMBL/GenBank/DDBJ whole genome shotgun (WGS) entry which is preliminary data.</text>
</comment>
<dbReference type="RefSeq" id="WP_233699596.1">
    <property type="nucleotide sequence ID" value="NZ_JAJNBZ010000071.1"/>
</dbReference>
<evidence type="ECO:0000313" key="3">
    <source>
        <dbReference type="EMBL" id="MCE5173700.1"/>
    </source>
</evidence>
<organism evidence="3 4">
    <name type="scientific">Paenibacillus profundus</name>
    <dbReference type="NCBI Taxonomy" id="1173085"/>
    <lineage>
        <taxon>Bacteria</taxon>
        <taxon>Bacillati</taxon>
        <taxon>Bacillota</taxon>
        <taxon>Bacilli</taxon>
        <taxon>Bacillales</taxon>
        <taxon>Paenibacillaceae</taxon>
        <taxon>Paenibacillus</taxon>
    </lineage>
</organism>
<accession>A0ABS8YTM4</accession>
<feature type="transmembrane region" description="Helical" evidence="1">
    <location>
        <begin position="218"/>
        <end position="239"/>
    </location>
</feature>
<keyword evidence="1" id="KW-0812">Transmembrane</keyword>
<evidence type="ECO:0000259" key="2">
    <source>
        <dbReference type="Pfam" id="PF02517"/>
    </source>
</evidence>
<dbReference type="Pfam" id="PF02517">
    <property type="entry name" value="Rce1-like"/>
    <property type="match status" value="1"/>
</dbReference>